<proteinExistence type="predicted"/>
<dbReference type="EMBL" id="JBGBPQ010000002">
    <property type="protein sequence ID" value="KAL1528530.1"/>
    <property type="molecule type" value="Genomic_DNA"/>
</dbReference>
<accession>A0AB34K3B7</accession>
<sequence length="200" mass="22809">MGTKKISLGGLELDGRIVYEFSRDDRNARPHYFMIDVRKEQIWSLNDWLPIQQERTIFLVNLDGPSAFSKACRGHALWISSPRAGSFQTEYNKQDVPGGCSRLYMPPWTEEELIQCWRKGCAPTDLIATVFADHEAKKTPESRAATTAALEACEMLVESNAEPELDDVMRKPEYQEEVLKRWAGDLGPVARRVFNPVHRP</sequence>
<keyword evidence="2" id="KW-1185">Reference proteome</keyword>
<dbReference type="AlphaFoldDB" id="A0AB34K3B7"/>
<gene>
    <name evidence="1" type="ORF">AB1Y20_009873</name>
</gene>
<evidence type="ECO:0000313" key="2">
    <source>
        <dbReference type="Proteomes" id="UP001515480"/>
    </source>
</evidence>
<reference evidence="1 2" key="1">
    <citation type="journal article" date="2024" name="Science">
        <title>Giant polyketide synthase enzymes in the biosynthesis of giant marine polyether toxins.</title>
        <authorList>
            <person name="Fallon T.R."/>
            <person name="Shende V.V."/>
            <person name="Wierzbicki I.H."/>
            <person name="Pendleton A.L."/>
            <person name="Watervoot N.F."/>
            <person name="Auber R.P."/>
            <person name="Gonzalez D.J."/>
            <person name="Wisecaver J.H."/>
            <person name="Moore B.S."/>
        </authorList>
    </citation>
    <scope>NUCLEOTIDE SEQUENCE [LARGE SCALE GENOMIC DNA]</scope>
    <source>
        <strain evidence="1 2">12B1</strain>
    </source>
</reference>
<name>A0AB34K3B7_PRYPA</name>
<organism evidence="1 2">
    <name type="scientific">Prymnesium parvum</name>
    <name type="common">Toxic golden alga</name>
    <dbReference type="NCBI Taxonomy" id="97485"/>
    <lineage>
        <taxon>Eukaryota</taxon>
        <taxon>Haptista</taxon>
        <taxon>Haptophyta</taxon>
        <taxon>Prymnesiophyceae</taxon>
        <taxon>Prymnesiales</taxon>
        <taxon>Prymnesiaceae</taxon>
        <taxon>Prymnesium</taxon>
    </lineage>
</organism>
<protein>
    <submittedName>
        <fullName evidence="1">Uncharacterized protein</fullName>
    </submittedName>
</protein>
<dbReference type="Proteomes" id="UP001515480">
    <property type="component" value="Unassembled WGS sequence"/>
</dbReference>
<evidence type="ECO:0000313" key="1">
    <source>
        <dbReference type="EMBL" id="KAL1528530.1"/>
    </source>
</evidence>
<comment type="caution">
    <text evidence="1">The sequence shown here is derived from an EMBL/GenBank/DDBJ whole genome shotgun (WGS) entry which is preliminary data.</text>
</comment>